<evidence type="ECO:0000313" key="5">
    <source>
        <dbReference type="EMBL" id="VEL13690.1"/>
    </source>
</evidence>
<gene>
    <name evidence="5" type="ORF">PXEA_LOCUS7130</name>
</gene>
<keyword evidence="6" id="KW-1185">Reference proteome</keyword>
<keyword evidence="2" id="KW-0547">Nucleotide-binding</keyword>
<evidence type="ECO:0000256" key="3">
    <source>
        <dbReference type="ARBA" id="ARBA00022840"/>
    </source>
</evidence>
<keyword evidence="3" id="KW-0067">ATP-binding</keyword>
<dbReference type="GO" id="GO:0036064">
    <property type="term" value="C:ciliary basal body"/>
    <property type="evidence" value="ECO:0007669"/>
    <property type="project" value="TreeGrafter"/>
</dbReference>
<evidence type="ECO:0000256" key="1">
    <source>
        <dbReference type="ARBA" id="ARBA00022598"/>
    </source>
</evidence>
<evidence type="ECO:0000256" key="2">
    <source>
        <dbReference type="ARBA" id="ARBA00022741"/>
    </source>
</evidence>
<dbReference type="GO" id="GO:0000226">
    <property type="term" value="P:microtubule cytoskeleton organization"/>
    <property type="evidence" value="ECO:0007669"/>
    <property type="project" value="TreeGrafter"/>
</dbReference>
<comment type="caution">
    <text evidence="5">The sequence shown here is derived from an EMBL/GenBank/DDBJ whole genome shotgun (WGS) entry which is preliminary data.</text>
</comment>
<dbReference type="InterPro" id="IPR004344">
    <property type="entry name" value="TTL/TTLL_fam"/>
</dbReference>
<evidence type="ECO:0000256" key="4">
    <source>
        <dbReference type="SAM" id="MobiDB-lite"/>
    </source>
</evidence>
<organism evidence="5 6">
    <name type="scientific">Protopolystoma xenopodis</name>
    <dbReference type="NCBI Taxonomy" id="117903"/>
    <lineage>
        <taxon>Eukaryota</taxon>
        <taxon>Metazoa</taxon>
        <taxon>Spiralia</taxon>
        <taxon>Lophotrochozoa</taxon>
        <taxon>Platyhelminthes</taxon>
        <taxon>Monogenea</taxon>
        <taxon>Polyopisthocotylea</taxon>
        <taxon>Polystomatidea</taxon>
        <taxon>Polystomatidae</taxon>
        <taxon>Protopolystoma</taxon>
    </lineage>
</organism>
<dbReference type="PANTHER" id="PTHR12241:SF162">
    <property type="entry name" value="TUBULIN MONOGLUTAMYLASE TTLL4"/>
    <property type="match status" value="1"/>
</dbReference>
<feature type="compositionally biased region" description="Basic residues" evidence="4">
    <location>
        <begin position="120"/>
        <end position="129"/>
    </location>
</feature>
<name>A0A3S5CE37_9PLAT</name>
<evidence type="ECO:0000313" key="6">
    <source>
        <dbReference type="Proteomes" id="UP000784294"/>
    </source>
</evidence>
<reference evidence="5" key="1">
    <citation type="submission" date="2018-11" db="EMBL/GenBank/DDBJ databases">
        <authorList>
            <consortium name="Pathogen Informatics"/>
        </authorList>
    </citation>
    <scope>NUCLEOTIDE SEQUENCE</scope>
</reference>
<dbReference type="AlphaFoldDB" id="A0A3S5CE37"/>
<dbReference type="OrthoDB" id="202825at2759"/>
<sequence length="248" mass="27836">MTIPGDWIGYFGRHLRATSFRDLLGHQKVNHFPGSFQLGRKDRLWINLCQMRSRFGRAEFDFVPRTYCLPRELRRFHDAFERTSYTNQRQQQKNQHHTRPFASPSKRSSQSPGTADKCTNRRRKIKPKGVNKPQQNADRLEHMPDELEGGDRVEHFLEQTALKTHSPATFQSTRTSVCLAGGGETDAVADSGGGAMHLILTSDQLSPVGRPKSIEENCCTTFAITANKPTLGSVRSQTVPVTAGTKCP</sequence>
<feature type="compositionally biased region" description="Polar residues" evidence="4">
    <location>
        <begin position="83"/>
        <end position="93"/>
    </location>
</feature>
<feature type="region of interest" description="Disordered" evidence="4">
    <location>
        <begin position="83"/>
        <end position="139"/>
    </location>
</feature>
<dbReference type="Pfam" id="PF03133">
    <property type="entry name" value="TTL"/>
    <property type="match status" value="1"/>
</dbReference>
<accession>A0A3S5CE37</accession>
<dbReference type="PANTHER" id="PTHR12241">
    <property type="entry name" value="TUBULIN POLYGLUTAMYLASE"/>
    <property type="match status" value="1"/>
</dbReference>
<keyword evidence="1" id="KW-0436">Ligase</keyword>
<dbReference type="GO" id="GO:0070740">
    <property type="term" value="F:tubulin-glutamic acid ligase activity"/>
    <property type="evidence" value="ECO:0007669"/>
    <property type="project" value="TreeGrafter"/>
</dbReference>
<dbReference type="GO" id="GO:0015631">
    <property type="term" value="F:tubulin binding"/>
    <property type="evidence" value="ECO:0007669"/>
    <property type="project" value="TreeGrafter"/>
</dbReference>
<dbReference type="GO" id="GO:0005524">
    <property type="term" value="F:ATP binding"/>
    <property type="evidence" value="ECO:0007669"/>
    <property type="project" value="UniProtKB-KW"/>
</dbReference>
<dbReference type="EMBL" id="CAAALY010018596">
    <property type="protein sequence ID" value="VEL13690.1"/>
    <property type="molecule type" value="Genomic_DNA"/>
</dbReference>
<protein>
    <submittedName>
        <fullName evidence="5">Uncharacterized protein</fullName>
    </submittedName>
</protein>
<dbReference type="Proteomes" id="UP000784294">
    <property type="component" value="Unassembled WGS sequence"/>
</dbReference>
<proteinExistence type="predicted"/>